<dbReference type="Proteomes" id="UP001419268">
    <property type="component" value="Unassembled WGS sequence"/>
</dbReference>
<proteinExistence type="predicted"/>
<dbReference type="AlphaFoldDB" id="A0AAP0LD18"/>
<keyword evidence="3" id="KW-1185">Reference proteome</keyword>
<name>A0AAP0LD18_9MAGN</name>
<feature type="compositionally biased region" description="Polar residues" evidence="1">
    <location>
        <begin position="46"/>
        <end position="58"/>
    </location>
</feature>
<evidence type="ECO:0000313" key="3">
    <source>
        <dbReference type="Proteomes" id="UP001419268"/>
    </source>
</evidence>
<comment type="caution">
    <text evidence="2">The sequence shown here is derived from an EMBL/GenBank/DDBJ whole genome shotgun (WGS) entry which is preliminary data.</text>
</comment>
<protein>
    <submittedName>
        <fullName evidence="2">Uncharacterized protein</fullName>
    </submittedName>
</protein>
<accession>A0AAP0LD18</accession>
<gene>
    <name evidence="2" type="ORF">Scep_002621</name>
</gene>
<sequence length="107" mass="11286">MEAMTDQPAARRRASDSSGRLPSNVSDRRFAAAGGGARGEAAAARQCTQPQGVASTFQRPAGYGPRRADGDLTCNGREMDAEADAGEKKTTGELRRWTGVWFGVGVL</sequence>
<organism evidence="2 3">
    <name type="scientific">Stephania cephalantha</name>
    <dbReference type="NCBI Taxonomy" id="152367"/>
    <lineage>
        <taxon>Eukaryota</taxon>
        <taxon>Viridiplantae</taxon>
        <taxon>Streptophyta</taxon>
        <taxon>Embryophyta</taxon>
        <taxon>Tracheophyta</taxon>
        <taxon>Spermatophyta</taxon>
        <taxon>Magnoliopsida</taxon>
        <taxon>Ranunculales</taxon>
        <taxon>Menispermaceae</taxon>
        <taxon>Menispermoideae</taxon>
        <taxon>Cissampelideae</taxon>
        <taxon>Stephania</taxon>
    </lineage>
</organism>
<evidence type="ECO:0000313" key="2">
    <source>
        <dbReference type="EMBL" id="KAK9167430.1"/>
    </source>
</evidence>
<evidence type="ECO:0000256" key="1">
    <source>
        <dbReference type="SAM" id="MobiDB-lite"/>
    </source>
</evidence>
<feature type="region of interest" description="Disordered" evidence="1">
    <location>
        <begin position="1"/>
        <end position="74"/>
    </location>
</feature>
<reference evidence="2 3" key="1">
    <citation type="submission" date="2024-01" db="EMBL/GenBank/DDBJ databases">
        <title>Genome assemblies of Stephania.</title>
        <authorList>
            <person name="Yang L."/>
        </authorList>
    </citation>
    <scope>NUCLEOTIDE SEQUENCE [LARGE SCALE GENOMIC DNA]</scope>
    <source>
        <strain evidence="2">JXDWG</strain>
        <tissue evidence="2">Leaf</tissue>
    </source>
</reference>
<dbReference type="EMBL" id="JBBNAG010000001">
    <property type="protein sequence ID" value="KAK9167430.1"/>
    <property type="molecule type" value="Genomic_DNA"/>
</dbReference>